<evidence type="ECO:0000256" key="4">
    <source>
        <dbReference type="ARBA" id="ARBA00022519"/>
    </source>
</evidence>
<feature type="transmembrane region" description="Helical" evidence="8">
    <location>
        <begin position="158"/>
        <end position="174"/>
    </location>
</feature>
<dbReference type="GO" id="GO:0030395">
    <property type="term" value="F:lactose binding"/>
    <property type="evidence" value="ECO:0007669"/>
    <property type="project" value="TreeGrafter"/>
</dbReference>
<keyword evidence="7 8" id="KW-0472">Membrane</keyword>
<dbReference type="PANTHER" id="PTHR23522">
    <property type="entry name" value="BLL5896 PROTEIN"/>
    <property type="match status" value="1"/>
</dbReference>
<dbReference type="InterPro" id="IPR024989">
    <property type="entry name" value="MFS_assoc_dom"/>
</dbReference>
<dbReference type="InterPro" id="IPR026032">
    <property type="entry name" value="HcaT-like"/>
</dbReference>
<dbReference type="GO" id="GO:0015528">
    <property type="term" value="F:lactose:proton symporter activity"/>
    <property type="evidence" value="ECO:0007669"/>
    <property type="project" value="TreeGrafter"/>
</dbReference>
<evidence type="ECO:0000256" key="1">
    <source>
        <dbReference type="ARBA" id="ARBA00004429"/>
    </source>
</evidence>
<keyword evidence="2" id="KW-0813">Transport</keyword>
<feature type="transmembrane region" description="Helical" evidence="8">
    <location>
        <begin position="203"/>
        <end position="224"/>
    </location>
</feature>
<feature type="transmembrane region" description="Helical" evidence="8">
    <location>
        <begin position="12"/>
        <end position="30"/>
    </location>
</feature>
<feature type="transmembrane region" description="Helical" evidence="8">
    <location>
        <begin position="329"/>
        <end position="350"/>
    </location>
</feature>
<name>A0A2U3AIW6_9BACL</name>
<feature type="transmembrane region" description="Helical" evidence="8">
    <location>
        <begin position="356"/>
        <end position="375"/>
    </location>
</feature>
<dbReference type="Pfam" id="PF12832">
    <property type="entry name" value="MFS_1_like"/>
    <property type="match status" value="1"/>
</dbReference>
<comment type="subcellular location">
    <subcellularLocation>
        <location evidence="1">Cell inner membrane</location>
        <topology evidence="1">Multi-pass membrane protein</topology>
    </subcellularLocation>
</comment>
<protein>
    <submittedName>
        <fullName evidence="10">MFS transporter</fullName>
    </submittedName>
</protein>
<evidence type="ECO:0000313" key="10">
    <source>
        <dbReference type="EMBL" id="PWI24502.1"/>
    </source>
</evidence>
<keyword evidence="11" id="KW-1185">Reference proteome</keyword>
<feature type="transmembrane region" description="Helical" evidence="8">
    <location>
        <begin position="70"/>
        <end position="88"/>
    </location>
</feature>
<dbReference type="OrthoDB" id="9150135at2"/>
<reference evidence="10 11" key="1">
    <citation type="submission" date="2018-05" db="EMBL/GenBank/DDBJ databases">
        <title>Kurthia sibirica genome sequence.</title>
        <authorList>
            <person name="Maclea K.S."/>
            <person name="Goen A.E."/>
        </authorList>
    </citation>
    <scope>NUCLEOTIDE SEQUENCE [LARGE SCALE GENOMIC DNA]</scope>
    <source>
        <strain evidence="10 11">ATCC 49154</strain>
    </source>
</reference>
<feature type="transmembrane region" description="Helical" evidence="8">
    <location>
        <begin position="42"/>
        <end position="63"/>
    </location>
</feature>
<dbReference type="PANTHER" id="PTHR23522:SF10">
    <property type="entry name" value="3-PHENYLPROPIONIC ACID TRANSPORTER-RELATED"/>
    <property type="match status" value="1"/>
</dbReference>
<dbReference type="Proteomes" id="UP000245938">
    <property type="component" value="Unassembled WGS sequence"/>
</dbReference>
<comment type="caution">
    <text evidence="10">The sequence shown here is derived from an EMBL/GenBank/DDBJ whole genome shotgun (WGS) entry which is preliminary data.</text>
</comment>
<evidence type="ECO:0000256" key="8">
    <source>
        <dbReference type="SAM" id="Phobius"/>
    </source>
</evidence>
<dbReference type="InterPro" id="IPR036259">
    <property type="entry name" value="MFS_trans_sf"/>
</dbReference>
<keyword evidence="3" id="KW-1003">Cell membrane</keyword>
<dbReference type="PIRSF" id="PIRSF004925">
    <property type="entry name" value="HcaT"/>
    <property type="match status" value="1"/>
</dbReference>
<evidence type="ECO:0000256" key="2">
    <source>
        <dbReference type="ARBA" id="ARBA00022448"/>
    </source>
</evidence>
<feature type="transmembrane region" description="Helical" evidence="8">
    <location>
        <begin position="298"/>
        <end position="317"/>
    </location>
</feature>
<feature type="transmembrane region" description="Helical" evidence="8">
    <location>
        <begin position="134"/>
        <end position="152"/>
    </location>
</feature>
<feature type="transmembrane region" description="Helical" evidence="8">
    <location>
        <begin position="268"/>
        <end position="286"/>
    </location>
</feature>
<evidence type="ECO:0000256" key="5">
    <source>
        <dbReference type="ARBA" id="ARBA00022692"/>
    </source>
</evidence>
<evidence type="ECO:0000256" key="3">
    <source>
        <dbReference type="ARBA" id="ARBA00022475"/>
    </source>
</evidence>
<proteinExistence type="predicted"/>
<accession>A0A2U3AIW6</accession>
<dbReference type="NCBIfam" id="NF037955">
    <property type="entry name" value="mfs"/>
    <property type="match status" value="1"/>
</dbReference>
<dbReference type="GO" id="GO:0005886">
    <property type="term" value="C:plasma membrane"/>
    <property type="evidence" value="ECO:0007669"/>
    <property type="project" value="UniProtKB-SubCell"/>
</dbReference>
<dbReference type="EMBL" id="QFVR01000020">
    <property type="protein sequence ID" value="PWI24502.1"/>
    <property type="molecule type" value="Genomic_DNA"/>
</dbReference>
<keyword evidence="5 8" id="KW-0812">Transmembrane</keyword>
<dbReference type="Gene3D" id="1.20.1250.20">
    <property type="entry name" value="MFS general substrate transporter like domains"/>
    <property type="match status" value="2"/>
</dbReference>
<feature type="transmembrane region" description="Helical" evidence="8">
    <location>
        <begin position="94"/>
        <end position="113"/>
    </location>
</feature>
<feature type="domain" description="Major facilitator superfamily associated" evidence="9">
    <location>
        <begin position="6"/>
        <end position="358"/>
    </location>
</feature>
<keyword evidence="6 8" id="KW-1133">Transmembrane helix</keyword>
<evidence type="ECO:0000256" key="6">
    <source>
        <dbReference type="ARBA" id="ARBA00022989"/>
    </source>
</evidence>
<organism evidence="10 11">
    <name type="scientific">Kurthia sibirica</name>
    <dbReference type="NCBI Taxonomy" id="202750"/>
    <lineage>
        <taxon>Bacteria</taxon>
        <taxon>Bacillati</taxon>
        <taxon>Bacillota</taxon>
        <taxon>Bacilli</taxon>
        <taxon>Bacillales</taxon>
        <taxon>Caryophanaceae</taxon>
        <taxon>Kurthia</taxon>
    </lineage>
</organism>
<dbReference type="SUPFAM" id="SSF103473">
    <property type="entry name" value="MFS general substrate transporter"/>
    <property type="match status" value="1"/>
</dbReference>
<evidence type="ECO:0000256" key="7">
    <source>
        <dbReference type="ARBA" id="ARBA00023136"/>
    </source>
</evidence>
<evidence type="ECO:0000313" key="11">
    <source>
        <dbReference type="Proteomes" id="UP000245938"/>
    </source>
</evidence>
<dbReference type="RefSeq" id="WP_109306843.1">
    <property type="nucleotide sequence ID" value="NZ_BJUF01000011.1"/>
</dbReference>
<evidence type="ECO:0000259" key="9">
    <source>
        <dbReference type="Pfam" id="PF12832"/>
    </source>
</evidence>
<dbReference type="AlphaFoldDB" id="A0A2U3AIW6"/>
<sequence length="382" mass="42551">MNSQKWMSQHYFIFFMAWGIFLPYWTAYLVHEKNISIESASLMMSVGLVLRGISTMFIFPLMTAKWSQKVVLTIFIIGSFITAILYIPTYNYSAIFILTALLSFFLPAIMPGLDSTAGLLVQKNGLNYGRARSYGSLGFVVSVAIASVITAVTNDGAMLWMVIGYLGILLLLSFKQTPQVLLEKPQMVSAQSSFKSILTAKNFMWVLVIVTLIQGSHAAYYNYGYLYLEHLAVPKYLIGIIINIGVVFEILLFAVADRIFAQWNVAKLLILASSGAILRWFIVFAIPNPWVFALSQALHALSFATAHYAFMIFLTSTMKATQITKAQGIYSAFALSWGTAVLTIVSGYLYNWAPNYAFLAMVLCTIPALIASIYLKKTMKTI</sequence>
<feature type="transmembrane region" description="Helical" evidence="8">
    <location>
        <begin position="236"/>
        <end position="256"/>
    </location>
</feature>
<gene>
    <name evidence="10" type="ORF">DEX24_12990</name>
</gene>
<keyword evidence="4" id="KW-0997">Cell inner membrane</keyword>